<dbReference type="PROSITE" id="PS01228">
    <property type="entry name" value="COF_1"/>
    <property type="match status" value="1"/>
</dbReference>
<protein>
    <submittedName>
        <fullName evidence="1">HAD-IA family hydrolase</fullName>
    </submittedName>
</protein>
<organism evidence="1 2">
    <name type="scientific">Rhizobium glycinendophyticum</name>
    <dbReference type="NCBI Taxonomy" id="2589807"/>
    <lineage>
        <taxon>Bacteria</taxon>
        <taxon>Pseudomonadati</taxon>
        <taxon>Pseudomonadota</taxon>
        <taxon>Alphaproteobacteria</taxon>
        <taxon>Hyphomicrobiales</taxon>
        <taxon>Rhizobiaceae</taxon>
        <taxon>Rhizobium/Agrobacterium group</taxon>
        <taxon>Rhizobium</taxon>
    </lineage>
</organism>
<dbReference type="EMBL" id="VFYP01000008">
    <property type="protein sequence ID" value="TPP04246.1"/>
    <property type="molecule type" value="Genomic_DNA"/>
</dbReference>
<dbReference type="InterPro" id="IPR036412">
    <property type="entry name" value="HAD-like_sf"/>
</dbReference>
<dbReference type="SFLD" id="SFLDG01129">
    <property type="entry name" value="C1.5:_HAD__Beta-PGM__Phosphata"/>
    <property type="match status" value="1"/>
</dbReference>
<dbReference type="GO" id="GO:0050308">
    <property type="term" value="F:sugar-phosphatase activity"/>
    <property type="evidence" value="ECO:0007669"/>
    <property type="project" value="TreeGrafter"/>
</dbReference>
<reference evidence="1 2" key="1">
    <citation type="submission" date="2019-06" db="EMBL/GenBank/DDBJ databases">
        <title>Rhizobium sp. CL12 isolated from roots of soybean.</title>
        <authorList>
            <person name="Wang C."/>
        </authorList>
    </citation>
    <scope>NUCLEOTIDE SEQUENCE [LARGE SCALE GENOMIC DNA]</scope>
    <source>
        <strain evidence="1 2">CL12</strain>
    </source>
</reference>
<dbReference type="NCBIfam" id="TIGR01509">
    <property type="entry name" value="HAD-SF-IA-v3"/>
    <property type="match status" value="1"/>
</dbReference>
<keyword evidence="1" id="KW-0378">Hydrolase</keyword>
<evidence type="ECO:0000313" key="2">
    <source>
        <dbReference type="Proteomes" id="UP000316429"/>
    </source>
</evidence>
<dbReference type="Pfam" id="PF00702">
    <property type="entry name" value="Hydrolase"/>
    <property type="match status" value="1"/>
</dbReference>
<dbReference type="SFLD" id="SFLDS00003">
    <property type="entry name" value="Haloacid_Dehalogenase"/>
    <property type="match status" value="1"/>
</dbReference>
<name>A0A504U2P6_9HYPH</name>
<dbReference type="InterPro" id="IPR051806">
    <property type="entry name" value="HAD-like_SPP"/>
</dbReference>
<dbReference type="AlphaFoldDB" id="A0A504U2P6"/>
<gene>
    <name evidence="1" type="ORF">FJQ55_22590</name>
</gene>
<dbReference type="OrthoDB" id="9800058at2"/>
<dbReference type="PANTHER" id="PTHR43481:SF4">
    <property type="entry name" value="GLYCEROL-1-PHOSPHATE PHOSPHOHYDROLASE 1-RELATED"/>
    <property type="match status" value="1"/>
</dbReference>
<accession>A0A504U2P6</accession>
<evidence type="ECO:0000313" key="1">
    <source>
        <dbReference type="EMBL" id="TPP04246.1"/>
    </source>
</evidence>
<dbReference type="Gene3D" id="3.40.50.1000">
    <property type="entry name" value="HAD superfamily/HAD-like"/>
    <property type="match status" value="1"/>
</dbReference>
<dbReference type="InterPro" id="IPR006439">
    <property type="entry name" value="HAD-SF_hydro_IA"/>
</dbReference>
<dbReference type="InterPro" id="IPR023198">
    <property type="entry name" value="PGP-like_dom2"/>
</dbReference>
<dbReference type="Gene3D" id="1.10.150.240">
    <property type="entry name" value="Putative phosphatase, domain 2"/>
    <property type="match status" value="1"/>
</dbReference>
<dbReference type="InterPro" id="IPR023214">
    <property type="entry name" value="HAD_sf"/>
</dbReference>
<proteinExistence type="predicted"/>
<keyword evidence="2" id="KW-1185">Reference proteome</keyword>
<dbReference type="RefSeq" id="WP_140832328.1">
    <property type="nucleotide sequence ID" value="NZ_VFYP01000008.1"/>
</dbReference>
<dbReference type="PANTHER" id="PTHR43481">
    <property type="entry name" value="FRUCTOSE-1-PHOSPHATE PHOSPHATASE"/>
    <property type="match status" value="1"/>
</dbReference>
<dbReference type="SUPFAM" id="SSF56784">
    <property type="entry name" value="HAD-like"/>
    <property type="match status" value="1"/>
</dbReference>
<comment type="caution">
    <text evidence="1">The sequence shown here is derived from an EMBL/GenBank/DDBJ whole genome shotgun (WGS) entry which is preliminary data.</text>
</comment>
<dbReference type="Proteomes" id="UP000316429">
    <property type="component" value="Unassembled WGS sequence"/>
</dbReference>
<sequence length="222" mass="23820">MFLKKRSFSAFLFDMDGTLLTSISAAERVWGRWAASKGIDPDEFLPTIHGRRARDTIAGLNLPNLDVDVEAARVTAAEIEDVEGVVAIAGAAEFLASLPEDRWAIVTSATRELAFRRLDAAGLKKPRHMVTGEDVVVGKPDPQCFLLGAQRLGLSAVQCLVFEDVPAGVAAGKAAGAEVLAITSANREPTVFDVPTICDYNSITLSVHANDDMSIRLREAVN</sequence>